<proteinExistence type="inferred from homology"/>
<dbReference type="InterPro" id="IPR001841">
    <property type="entry name" value="Znf_RING"/>
</dbReference>
<comment type="catalytic activity">
    <reaction evidence="1">
        <text>S-ubiquitinyl-[E2 ubiquitin-conjugating enzyme]-L-cysteine + [acceptor protein]-L-lysine = [E2 ubiquitin-conjugating enzyme]-L-cysteine + N(6)-ubiquitinyl-[acceptor protein]-L-lysine.</text>
        <dbReference type="EC" id="2.3.2.27"/>
    </reaction>
</comment>
<dbReference type="PANTHER" id="PTHR46913:SF1">
    <property type="entry name" value="RING-H2 FINGER PROTEIN ATL16"/>
    <property type="match status" value="1"/>
</dbReference>
<dbReference type="UniPathway" id="UPA00143"/>
<accession>A0A6A5M7Y2</accession>
<evidence type="ECO:0000256" key="5">
    <source>
        <dbReference type="ARBA" id="ARBA00022679"/>
    </source>
</evidence>
<dbReference type="Gene3D" id="3.30.40.10">
    <property type="entry name" value="Zinc/RING finger domain, C3HC4 (zinc finger)"/>
    <property type="match status" value="1"/>
</dbReference>
<evidence type="ECO:0000256" key="13">
    <source>
        <dbReference type="ARBA" id="ARBA00024209"/>
    </source>
</evidence>
<dbReference type="SMART" id="SM01197">
    <property type="entry name" value="FANCL_C"/>
    <property type="match status" value="1"/>
</dbReference>
<dbReference type="Pfam" id="PF13639">
    <property type="entry name" value="zf-RING_2"/>
    <property type="match status" value="1"/>
</dbReference>
<evidence type="ECO:0000256" key="9">
    <source>
        <dbReference type="ARBA" id="ARBA00022786"/>
    </source>
</evidence>
<evidence type="ECO:0000256" key="4">
    <source>
        <dbReference type="ARBA" id="ARBA00012483"/>
    </source>
</evidence>
<keyword evidence="8" id="KW-0863">Zinc-finger</keyword>
<dbReference type="SMART" id="SM00184">
    <property type="entry name" value="RING"/>
    <property type="match status" value="1"/>
</dbReference>
<evidence type="ECO:0000256" key="2">
    <source>
        <dbReference type="ARBA" id="ARBA00004167"/>
    </source>
</evidence>
<evidence type="ECO:0000256" key="7">
    <source>
        <dbReference type="ARBA" id="ARBA00022723"/>
    </source>
</evidence>
<keyword evidence="7" id="KW-0479">Metal-binding</keyword>
<evidence type="ECO:0000256" key="8">
    <source>
        <dbReference type="ARBA" id="ARBA00022771"/>
    </source>
</evidence>
<evidence type="ECO:0000256" key="1">
    <source>
        <dbReference type="ARBA" id="ARBA00000900"/>
    </source>
</evidence>
<dbReference type="GO" id="GO:0016020">
    <property type="term" value="C:membrane"/>
    <property type="evidence" value="ECO:0007669"/>
    <property type="project" value="UniProtKB-SubCell"/>
</dbReference>
<dbReference type="SUPFAM" id="SSF57850">
    <property type="entry name" value="RING/U-box"/>
    <property type="match status" value="1"/>
</dbReference>
<comment type="similarity">
    <text evidence="13">Belongs to the RING-type zinc finger family. ATL subfamily.</text>
</comment>
<evidence type="ECO:0000256" key="6">
    <source>
        <dbReference type="ARBA" id="ARBA00022692"/>
    </source>
</evidence>
<dbReference type="InterPro" id="IPR013083">
    <property type="entry name" value="Znf_RING/FYVE/PHD"/>
</dbReference>
<keyword evidence="9" id="KW-0833">Ubl conjugation pathway</keyword>
<dbReference type="PROSITE" id="PS50089">
    <property type="entry name" value="ZF_RING_2"/>
    <property type="match status" value="1"/>
</dbReference>
<reference evidence="16" key="1">
    <citation type="journal article" date="2020" name="Nat. Commun.">
        <title>Genome sequence of the cluster root forming white lupin.</title>
        <authorList>
            <person name="Hufnagel B."/>
            <person name="Marques A."/>
            <person name="Soriano A."/>
            <person name="Marques L."/>
            <person name="Divol F."/>
            <person name="Doumas P."/>
            <person name="Sallet E."/>
            <person name="Mancinotti D."/>
            <person name="Carrere S."/>
            <person name="Marande W."/>
            <person name="Arribat S."/>
            <person name="Keller J."/>
            <person name="Huneau C."/>
            <person name="Blein T."/>
            <person name="Aime D."/>
            <person name="Laguerre M."/>
            <person name="Taylor J."/>
            <person name="Schubert V."/>
            <person name="Nelson M."/>
            <person name="Geu-Flores F."/>
            <person name="Crespi M."/>
            <person name="Gallardo-Guerrero K."/>
            <person name="Delaux P.-M."/>
            <person name="Salse J."/>
            <person name="Berges H."/>
            <person name="Guyot R."/>
            <person name="Gouzy J."/>
            <person name="Peret B."/>
        </authorList>
    </citation>
    <scope>NUCLEOTIDE SEQUENCE [LARGE SCALE GENOMIC DNA]</scope>
    <source>
        <strain evidence="16">cv. Amiga</strain>
    </source>
</reference>
<protein>
    <recommendedName>
        <fullName evidence="4">RING-type E3 ubiquitin transferase</fullName>
        <ecNumber evidence="4">2.3.2.27</ecNumber>
    </recommendedName>
</protein>
<keyword evidence="10" id="KW-0862">Zinc</keyword>
<dbReference type="OrthoDB" id="8062037at2759"/>
<evidence type="ECO:0000256" key="12">
    <source>
        <dbReference type="ARBA" id="ARBA00023136"/>
    </source>
</evidence>
<evidence type="ECO:0000313" key="16">
    <source>
        <dbReference type="Proteomes" id="UP000447434"/>
    </source>
</evidence>
<keyword evidence="6" id="KW-0812">Transmembrane</keyword>
<dbReference type="AlphaFoldDB" id="A0A6A5M7Y2"/>
<feature type="domain" description="RING-type" evidence="14">
    <location>
        <begin position="82"/>
        <end position="124"/>
    </location>
</feature>
<comment type="subcellular location">
    <subcellularLocation>
        <location evidence="2">Membrane</location>
        <topology evidence="2">Single-pass membrane protein</topology>
    </subcellularLocation>
</comment>
<evidence type="ECO:0000256" key="10">
    <source>
        <dbReference type="ARBA" id="ARBA00022833"/>
    </source>
</evidence>
<dbReference type="GO" id="GO:0061630">
    <property type="term" value="F:ubiquitin protein ligase activity"/>
    <property type="evidence" value="ECO:0007669"/>
    <property type="project" value="UniProtKB-EC"/>
</dbReference>
<dbReference type="GO" id="GO:0016567">
    <property type="term" value="P:protein ubiquitination"/>
    <property type="evidence" value="ECO:0007669"/>
    <property type="project" value="UniProtKB-UniPathway"/>
</dbReference>
<sequence length="243" mass="27603">MGSYATPLAIGVSGIIISTLLLAAYHFIFFKCCSRDRRAPRNNNGIHGNIKSSCCGVQDEILNKIPVITYSINLIGLDQIECSICLGELEDGDLVRVLPSCNHAFHIPCIDAWFKEHESCPFCRSEITRDIEESMMMPNNSDEVQQERVLHEFTPPINHHSSDNHNQLIEDVCNCTTTSRYQRRHSISISSNLPKRPEVLKRSLSMDETYLYIRMSSVLKRSLSQLRNNSYRGGRYNLGILPN</sequence>
<dbReference type="InterPro" id="IPR044600">
    <property type="entry name" value="ATL1/ATL16-like"/>
</dbReference>
<keyword evidence="11" id="KW-1133">Transmembrane helix</keyword>
<name>A0A6A5M7Y2_LUPAL</name>
<organism evidence="15 16">
    <name type="scientific">Lupinus albus</name>
    <name type="common">White lupine</name>
    <name type="synonym">Lupinus termis</name>
    <dbReference type="NCBI Taxonomy" id="3870"/>
    <lineage>
        <taxon>Eukaryota</taxon>
        <taxon>Viridiplantae</taxon>
        <taxon>Streptophyta</taxon>
        <taxon>Embryophyta</taxon>
        <taxon>Tracheophyta</taxon>
        <taxon>Spermatophyta</taxon>
        <taxon>Magnoliopsida</taxon>
        <taxon>eudicotyledons</taxon>
        <taxon>Gunneridae</taxon>
        <taxon>Pentapetalae</taxon>
        <taxon>rosids</taxon>
        <taxon>fabids</taxon>
        <taxon>Fabales</taxon>
        <taxon>Fabaceae</taxon>
        <taxon>Papilionoideae</taxon>
        <taxon>50 kb inversion clade</taxon>
        <taxon>genistoids sensu lato</taxon>
        <taxon>core genistoids</taxon>
        <taxon>Genisteae</taxon>
        <taxon>Lupinus</taxon>
    </lineage>
</organism>
<dbReference type="EMBL" id="WOCE01000025">
    <property type="protein sequence ID" value="KAE9585423.1"/>
    <property type="molecule type" value="Genomic_DNA"/>
</dbReference>
<keyword evidence="5" id="KW-0808">Transferase</keyword>
<evidence type="ECO:0000259" key="14">
    <source>
        <dbReference type="PROSITE" id="PS50089"/>
    </source>
</evidence>
<dbReference type="EC" id="2.3.2.27" evidence="4"/>
<dbReference type="Proteomes" id="UP000447434">
    <property type="component" value="Chromosome 25"/>
</dbReference>
<dbReference type="PANTHER" id="PTHR46913">
    <property type="entry name" value="RING-H2 FINGER PROTEIN ATL16"/>
    <property type="match status" value="1"/>
</dbReference>
<dbReference type="GO" id="GO:0008270">
    <property type="term" value="F:zinc ion binding"/>
    <property type="evidence" value="ECO:0007669"/>
    <property type="project" value="UniProtKB-KW"/>
</dbReference>
<gene>
    <name evidence="15" type="ORF">Lalb_Chr25g0288791</name>
</gene>
<keyword evidence="16" id="KW-1185">Reference proteome</keyword>
<keyword evidence="12" id="KW-0472">Membrane</keyword>
<evidence type="ECO:0000256" key="3">
    <source>
        <dbReference type="ARBA" id="ARBA00004906"/>
    </source>
</evidence>
<evidence type="ECO:0000313" key="15">
    <source>
        <dbReference type="EMBL" id="KAE9585423.1"/>
    </source>
</evidence>
<comment type="pathway">
    <text evidence="3">Protein modification; protein ubiquitination.</text>
</comment>
<evidence type="ECO:0000256" key="11">
    <source>
        <dbReference type="ARBA" id="ARBA00022989"/>
    </source>
</evidence>
<comment type="caution">
    <text evidence="15">The sequence shown here is derived from an EMBL/GenBank/DDBJ whole genome shotgun (WGS) entry which is preliminary data.</text>
</comment>